<dbReference type="EMBL" id="QLLL01000006">
    <property type="protein sequence ID" value="RAJ02428.1"/>
    <property type="molecule type" value="Genomic_DNA"/>
</dbReference>
<evidence type="ECO:0000256" key="4">
    <source>
        <dbReference type="ARBA" id="ARBA00022806"/>
    </source>
</evidence>
<evidence type="ECO:0000259" key="6">
    <source>
        <dbReference type="PROSITE" id="PS51977"/>
    </source>
</evidence>
<organism evidence="7 8">
    <name type="scientific">Chitinophaga skermanii</name>
    <dbReference type="NCBI Taxonomy" id="331697"/>
    <lineage>
        <taxon>Bacteria</taxon>
        <taxon>Pseudomonadati</taxon>
        <taxon>Bacteroidota</taxon>
        <taxon>Chitinophagia</taxon>
        <taxon>Chitinophagales</taxon>
        <taxon>Chitinophagaceae</taxon>
        <taxon>Chitinophaga</taxon>
    </lineage>
</organism>
<evidence type="ECO:0000256" key="1">
    <source>
        <dbReference type="ARBA" id="ARBA00007913"/>
    </source>
</evidence>
<protein>
    <submittedName>
        <fullName evidence="7">WGR domain-containing protein</fullName>
    </submittedName>
</protein>
<dbReference type="InterPro" id="IPR041677">
    <property type="entry name" value="DNA2/NAM7_AAA_11"/>
</dbReference>
<evidence type="ECO:0000256" key="5">
    <source>
        <dbReference type="ARBA" id="ARBA00022840"/>
    </source>
</evidence>
<keyword evidence="3" id="KW-0378">Hydrolase</keyword>
<dbReference type="GO" id="GO:0005524">
    <property type="term" value="F:ATP binding"/>
    <property type="evidence" value="ECO:0007669"/>
    <property type="project" value="UniProtKB-KW"/>
</dbReference>
<evidence type="ECO:0000256" key="2">
    <source>
        <dbReference type="ARBA" id="ARBA00022741"/>
    </source>
</evidence>
<dbReference type="SUPFAM" id="SSF52540">
    <property type="entry name" value="P-loop containing nucleoside triphosphate hydrolases"/>
    <property type="match status" value="1"/>
</dbReference>
<dbReference type="Gene3D" id="1.10.510.10">
    <property type="entry name" value="Transferase(Phosphotransferase) domain 1"/>
    <property type="match status" value="1"/>
</dbReference>
<dbReference type="InterPro" id="IPR025103">
    <property type="entry name" value="DUF4011"/>
</dbReference>
<proteinExistence type="inferred from homology"/>
<dbReference type="InterPro" id="IPR041679">
    <property type="entry name" value="DNA2/NAM7-like_C"/>
</dbReference>
<dbReference type="CDD" id="cd07996">
    <property type="entry name" value="WGR_MMR_like"/>
    <property type="match status" value="1"/>
</dbReference>
<name>A0A327QEX3_9BACT</name>
<dbReference type="CDD" id="cd18808">
    <property type="entry name" value="SF1_C_Upf1"/>
    <property type="match status" value="1"/>
</dbReference>
<comment type="similarity">
    <text evidence="1">Belongs to the DNA2/NAM7 helicase family.</text>
</comment>
<dbReference type="Pfam" id="PF13087">
    <property type="entry name" value="AAA_12"/>
    <property type="match status" value="1"/>
</dbReference>
<keyword evidence="8" id="KW-1185">Reference proteome</keyword>
<dbReference type="InterPro" id="IPR011009">
    <property type="entry name" value="Kinase-like_dom_sf"/>
</dbReference>
<dbReference type="PANTHER" id="PTHR43788">
    <property type="entry name" value="DNA2/NAM7 HELICASE FAMILY MEMBER"/>
    <property type="match status" value="1"/>
</dbReference>
<dbReference type="SUPFAM" id="SSF56112">
    <property type="entry name" value="Protein kinase-like (PK-like)"/>
    <property type="match status" value="1"/>
</dbReference>
<reference evidence="7 8" key="1">
    <citation type="submission" date="2018-06" db="EMBL/GenBank/DDBJ databases">
        <title>Genomic Encyclopedia of Archaeal and Bacterial Type Strains, Phase II (KMG-II): from individual species to whole genera.</title>
        <authorList>
            <person name="Goeker M."/>
        </authorList>
    </citation>
    <scope>NUCLEOTIDE SEQUENCE [LARGE SCALE GENOMIC DNA]</scope>
    <source>
        <strain evidence="7 8">DSM 23857</strain>
    </source>
</reference>
<dbReference type="Pfam" id="PF18741">
    <property type="entry name" value="MTES_1575"/>
    <property type="match status" value="1"/>
</dbReference>
<dbReference type="Pfam" id="PF05406">
    <property type="entry name" value="WGR"/>
    <property type="match status" value="1"/>
</dbReference>
<keyword evidence="2" id="KW-0547">Nucleotide-binding</keyword>
<keyword evidence="4" id="KW-0347">Helicase</keyword>
<dbReference type="InterPro" id="IPR027417">
    <property type="entry name" value="P-loop_NTPase"/>
</dbReference>
<dbReference type="InterPro" id="IPR050534">
    <property type="entry name" value="Coronavir_polyprotein_1ab"/>
</dbReference>
<dbReference type="GO" id="GO:0043139">
    <property type="term" value="F:5'-3' DNA helicase activity"/>
    <property type="evidence" value="ECO:0007669"/>
    <property type="project" value="TreeGrafter"/>
</dbReference>
<dbReference type="InterPro" id="IPR047187">
    <property type="entry name" value="SF1_C_Upf1"/>
</dbReference>
<dbReference type="InterPro" id="IPR049809">
    <property type="entry name" value="YehF/YfeS-like_WGR"/>
</dbReference>
<evidence type="ECO:0000313" key="8">
    <source>
        <dbReference type="Proteomes" id="UP000249547"/>
    </source>
</evidence>
<dbReference type="Proteomes" id="UP000249547">
    <property type="component" value="Unassembled WGS sequence"/>
</dbReference>
<sequence length="1769" mass="203149">MSQVSFPTYLETAFEQGPWSTDEIVAFLLPIFEEVFHLHEHGLVAPFEVKESVFVYDANLDIDEQSAHVPALNLAAISVLLQKNKSRAFDITGTWIEDEELPEMVNAEVHTDEHESPTRPAYLLGYQCYEHHFGHHDVQSDIFCLGLYLGSLVMGLNLYQVKDVQKFAQYRKRSITLNKRVHPTIHALVAEMTHLDRRARPRDLSEVLHRLRYYRDYDPLKQTDLASEAIFEIKQPNNRKSFILSKLRNRLFDTSRRNRLLYYKPNARFVNLTISSVPNVLNYQSIEPALLFTWSGALHDRIIGMKDISLNKQLQFIDHPYLNSQLNTVRISVDNDEKEYGFSQLKLVVAFFNWYNLKEDDQELIQSPLLLLPVKLKRTKSLQHEQFTLALIDNEAIINPVLANYLKDLYGIQLPASIDFEKTSMEQFYEALRAKIEGAQEGITLQYISKPRIKIIHSIAKRTIQQYEKKLKSNGNGYANRVFAPLSLAIHYQKIIFAKEDFAQCTLSNPHRKYVLEGKQSTPTFAFDQGENNPYAWEFDVCNIVLGNFNYKKMSLVRDYQQVEEMDIEHPVFNELFSNLPKTIVKPLPAYQPSDWFQVITADPTQTRAILQARTGKSYIIQGPPGTGKSQTITNLIADFLALGKTVLFVCEKRAALDVVYHRLQQNHLAELCCYIHDSQDDKKEFVRDLKAVYDDFLHKKMDLQQITFDRKIAMERLQDKLDVLENYHFQQNNIHEHAGTSTRKLIEQLLVLREDLPTLTTQQQDKVPSYSHWQRFGSTLTQLSEVLAGTGAEKALALHPFSNLSSHIIQSANPFQLFNQIYDSACQALEQFQQLVQEQSIPATYATKIAQFAQLITDAVILSPLANTGNLDLVDPSNEAAKVFDAQYQTFQYLAEQYQQTIRQNNNWAKKFSEQETRQAVDIAAKYESSFFKFLSGSWRRLKREMKIAYNFDAHVLPPTISMVLQELQAEYDAQAKMLQQQQLLKQDYHVDNIHTVKIGIEALRRKLGDADVDYLLHHPHANTLVLQLNQLATTFQKLDLQLKQTLYNYAEKSFLQLQDELVTIESNLETLRELLPALKDFTLLPEELQSTIRQIPLTPAQAAAAMALRSYDLILTQSRGFANTQQENLHQTVNDIARIYQQVLHLNSDFIRATRRSTFLTHYEISAAKDAILDEDEKAYKKSYLEGRKILEHEMSKTMRYKSIREMASDDSGRVLKDIKPVWLMSPLSVSDSLPLDIQSFDVVIFDEASQIPLEEGIPALFRAPQTIIVGDDKQMPPSNFFNTKTEDPNDLESFEGEKEDEILSSESDSLLIQGARKLPSTMLRWHYRSRYETLISYSNHAFYAGELLTIPDRTSHLVTTVIPPITQTIDGLLHAPKLLQQSISYHYLPNSLYASRKNVMEAEYIAYVLKQLLTNRIEESIGIVAFSQEQQLTIETAIEKLADKDKTFESLLEAAYNRKEEGQFTGLFVKNLENVQGDERDIIIISTCYGRDAKGKMLMNFGPINRKGGEKRLNVIFSRAKKHMAVVSSMKYQDITNDYNEGANYLKRFLHYAETVSNGQLQEAKIILKSLLPTTQLSKQSLPAQYAIVTQQISDALIAAGYEADTYIGQSSFKCSIAVKRKGEKDFSLGILVDEDQHYDNPDVLEQYYQRPATLRAFGWPLLQVYAKDWLQNRDNILQSILQLLQHPVQQNRTVNGANTQLIYLENRAQQKFWEISPFGTKLKTRFGKIGSAGQSNVQTYLNNQEALQEMEQLIAVKKDEGYSEL</sequence>
<dbReference type="RefSeq" id="WP_245952714.1">
    <property type="nucleotide sequence ID" value="NZ_QLLL01000006.1"/>
</dbReference>
<dbReference type="Gene3D" id="3.40.50.300">
    <property type="entry name" value="P-loop containing nucleotide triphosphate hydrolases"/>
    <property type="match status" value="3"/>
</dbReference>
<dbReference type="GO" id="GO:0016787">
    <property type="term" value="F:hydrolase activity"/>
    <property type="evidence" value="ECO:0007669"/>
    <property type="project" value="UniProtKB-KW"/>
</dbReference>
<evidence type="ECO:0000256" key="3">
    <source>
        <dbReference type="ARBA" id="ARBA00022801"/>
    </source>
</evidence>
<keyword evidence="5" id="KW-0067">ATP-binding</keyword>
<comment type="caution">
    <text evidence="7">The sequence shown here is derived from an EMBL/GenBank/DDBJ whole genome shotgun (WGS) entry which is preliminary data.</text>
</comment>
<evidence type="ECO:0000313" key="7">
    <source>
        <dbReference type="EMBL" id="RAJ02428.1"/>
    </source>
</evidence>
<gene>
    <name evidence="7" type="ORF">LX64_03443</name>
</gene>
<dbReference type="PANTHER" id="PTHR43788:SF8">
    <property type="entry name" value="DNA-BINDING PROTEIN SMUBP-2"/>
    <property type="match status" value="1"/>
</dbReference>
<feature type="domain" description="WGR" evidence="6">
    <location>
        <begin position="1689"/>
        <end position="1769"/>
    </location>
</feature>
<accession>A0A327QEX3</accession>
<dbReference type="Pfam" id="PF13086">
    <property type="entry name" value="AAA_11"/>
    <property type="match status" value="2"/>
</dbReference>
<dbReference type="InterPro" id="IPR049468">
    <property type="entry name" value="Restrct_endonuc-II-like_dom"/>
</dbReference>
<dbReference type="Pfam" id="PF13195">
    <property type="entry name" value="DUF4011"/>
    <property type="match status" value="1"/>
</dbReference>
<dbReference type="Gene3D" id="2.20.140.10">
    <property type="entry name" value="WGR domain"/>
    <property type="match status" value="1"/>
</dbReference>
<dbReference type="PROSITE" id="PS51977">
    <property type="entry name" value="WGR"/>
    <property type="match status" value="1"/>
</dbReference>
<dbReference type="InterPro" id="IPR008893">
    <property type="entry name" value="WGR_domain"/>
</dbReference>